<evidence type="ECO:0000313" key="10">
    <source>
        <dbReference type="Proteomes" id="UP000321367"/>
    </source>
</evidence>
<reference evidence="9 10" key="1">
    <citation type="submission" date="2019-08" db="EMBL/GenBank/DDBJ databases">
        <title>Genome sequence of Gillisia hiemivivida IC154 (type strain).</title>
        <authorList>
            <person name="Bowman J.P."/>
        </authorList>
    </citation>
    <scope>NUCLEOTIDE SEQUENCE [LARGE SCALE GENOMIC DNA]</scope>
    <source>
        <strain evidence="9 10">IC154</strain>
    </source>
</reference>
<dbReference type="InterPro" id="IPR051062">
    <property type="entry name" value="Topoisomerase_IB"/>
</dbReference>
<accession>A0A5C6ZSE3</accession>
<dbReference type="EC" id="5.6.2.1" evidence="3"/>
<comment type="caution">
    <text evidence="9">The sequence shown here is derived from an EMBL/GenBank/DDBJ whole genome shotgun (WGS) entry which is preliminary data.</text>
</comment>
<name>A0A5C6ZSE3_9FLAO</name>
<dbReference type="Pfam" id="PF21338">
    <property type="entry name" value="Top1B_N_bact"/>
    <property type="match status" value="1"/>
</dbReference>
<keyword evidence="10" id="KW-1185">Reference proteome</keyword>
<dbReference type="Gene3D" id="1.10.132.120">
    <property type="match status" value="1"/>
</dbReference>
<dbReference type="AlphaFoldDB" id="A0A5C6ZSE3"/>
<organism evidence="9 10">
    <name type="scientific">Gillisia hiemivivida</name>
    <dbReference type="NCBI Taxonomy" id="291190"/>
    <lineage>
        <taxon>Bacteria</taxon>
        <taxon>Pseudomonadati</taxon>
        <taxon>Bacteroidota</taxon>
        <taxon>Flavobacteriia</taxon>
        <taxon>Flavobacteriales</taxon>
        <taxon>Flavobacteriaceae</taxon>
        <taxon>Gillisia</taxon>
    </lineage>
</organism>
<dbReference type="GO" id="GO:0006265">
    <property type="term" value="P:DNA topological change"/>
    <property type="evidence" value="ECO:0007669"/>
    <property type="project" value="InterPro"/>
</dbReference>
<sequence length="363" mass="42036">MTLTKDEIDDLINDPEEAASIANLIYISEANLSVTRKKCGRGYTYNRNGKKIMTGRELDRYKSLVIPPAWRNVRISHLKNGHLQVVGLDDKSRKQYMYHPTWSELRNKTKFFKMITFGNALTKIRKKVDEDLDQSIMNERKILALIIRLMEETHIRVGNEYYAKENKTYGLSTLRTRHVKTSKSKMKFEFVGKKGKEHSITITDKKLIKLVNQCEDIPGWELFKFYDEHGEKHSIDSGMINNYIQEISGDSFTAKDFRTWAASKIYFETLHEIGYKENEKENAKAILEAIDAAAEGLGNTRAVCRSYYVHPFITENYENGEIVPYFEKVKNTDKKNDISLSSSEKVLLNMIGKYQIELNDISP</sequence>
<dbReference type="RefSeq" id="WP_146933414.1">
    <property type="nucleotide sequence ID" value="NZ_CBCSHZ010000016.1"/>
</dbReference>
<dbReference type="GO" id="GO:0003677">
    <property type="term" value="F:DNA binding"/>
    <property type="evidence" value="ECO:0007669"/>
    <property type="project" value="UniProtKB-KW"/>
</dbReference>
<evidence type="ECO:0000256" key="3">
    <source>
        <dbReference type="ARBA" id="ARBA00012891"/>
    </source>
</evidence>
<feature type="domain" description="DNA topoisomerase IB N-terminal" evidence="8">
    <location>
        <begin position="45"/>
        <end position="89"/>
    </location>
</feature>
<evidence type="ECO:0000256" key="5">
    <source>
        <dbReference type="ARBA" id="ARBA00023125"/>
    </source>
</evidence>
<gene>
    <name evidence="9" type="ORF">ES724_12475</name>
</gene>
<evidence type="ECO:0000256" key="6">
    <source>
        <dbReference type="ARBA" id="ARBA00023235"/>
    </source>
</evidence>
<keyword evidence="4" id="KW-0799">Topoisomerase</keyword>
<keyword evidence="5" id="KW-0238">DNA-binding</keyword>
<dbReference type="Gene3D" id="3.30.66.10">
    <property type="entry name" value="DNA topoisomerase I domain"/>
    <property type="match status" value="1"/>
</dbReference>
<dbReference type="InterPro" id="IPR001631">
    <property type="entry name" value="TopoI"/>
</dbReference>
<dbReference type="SUPFAM" id="SSF56349">
    <property type="entry name" value="DNA breaking-rejoining enzymes"/>
    <property type="match status" value="1"/>
</dbReference>
<protein>
    <recommendedName>
        <fullName evidence="3">DNA topoisomerase</fullName>
        <ecNumber evidence="3">5.6.2.1</ecNumber>
    </recommendedName>
</protein>
<dbReference type="SUPFAM" id="SSF55869">
    <property type="entry name" value="DNA topoisomerase I domain"/>
    <property type="match status" value="1"/>
</dbReference>
<dbReference type="GO" id="GO:0003917">
    <property type="term" value="F:DNA topoisomerase type I (single strand cut, ATP-independent) activity"/>
    <property type="evidence" value="ECO:0007669"/>
    <property type="project" value="UniProtKB-EC"/>
</dbReference>
<evidence type="ECO:0000256" key="2">
    <source>
        <dbReference type="ARBA" id="ARBA00006645"/>
    </source>
</evidence>
<evidence type="ECO:0000256" key="4">
    <source>
        <dbReference type="ARBA" id="ARBA00023029"/>
    </source>
</evidence>
<dbReference type="InterPro" id="IPR011010">
    <property type="entry name" value="DNA_brk_join_enz"/>
</dbReference>
<evidence type="ECO:0000259" key="8">
    <source>
        <dbReference type="Pfam" id="PF21338"/>
    </source>
</evidence>
<dbReference type="OrthoDB" id="9778962at2"/>
<dbReference type="EMBL" id="VORY01000017">
    <property type="protein sequence ID" value="TXD92740.1"/>
    <property type="molecule type" value="Genomic_DNA"/>
</dbReference>
<proteinExistence type="inferred from homology"/>
<evidence type="ECO:0000313" key="9">
    <source>
        <dbReference type="EMBL" id="TXD92740.1"/>
    </source>
</evidence>
<dbReference type="InterPro" id="IPR035447">
    <property type="entry name" value="DNA_topo_I_N_sf"/>
</dbReference>
<dbReference type="InterPro" id="IPR013500">
    <property type="entry name" value="TopoI_cat_euk"/>
</dbReference>
<dbReference type="PRINTS" id="PR00416">
    <property type="entry name" value="EUTPISMRASEI"/>
</dbReference>
<evidence type="ECO:0000256" key="1">
    <source>
        <dbReference type="ARBA" id="ARBA00000213"/>
    </source>
</evidence>
<dbReference type="PANTHER" id="PTHR10290">
    <property type="entry name" value="DNA TOPOISOMERASE I"/>
    <property type="match status" value="1"/>
</dbReference>
<feature type="domain" description="DNA topoisomerase I catalytic core eukaryotic-type" evidence="7">
    <location>
        <begin position="104"/>
        <end position="316"/>
    </location>
</feature>
<evidence type="ECO:0000259" key="7">
    <source>
        <dbReference type="Pfam" id="PF01028"/>
    </source>
</evidence>
<comment type="similarity">
    <text evidence="2">Belongs to the type IB topoisomerase family.</text>
</comment>
<dbReference type="Gene3D" id="3.90.15.10">
    <property type="entry name" value="Topoisomerase I, Chain A, domain 3"/>
    <property type="match status" value="1"/>
</dbReference>
<comment type="catalytic activity">
    <reaction evidence="1">
        <text>ATP-independent breakage of single-stranded DNA, followed by passage and rejoining.</text>
        <dbReference type="EC" id="5.6.2.1"/>
    </reaction>
</comment>
<dbReference type="InterPro" id="IPR049331">
    <property type="entry name" value="Top1B_N_bact"/>
</dbReference>
<dbReference type="PANTHER" id="PTHR10290:SF3">
    <property type="entry name" value="DNA TOPOISOMERASE 1"/>
    <property type="match status" value="1"/>
</dbReference>
<keyword evidence="6 9" id="KW-0413">Isomerase</keyword>
<dbReference type="PROSITE" id="PS52038">
    <property type="entry name" value="TOPO_IB_2"/>
    <property type="match status" value="1"/>
</dbReference>
<dbReference type="Proteomes" id="UP000321367">
    <property type="component" value="Unassembled WGS sequence"/>
</dbReference>
<dbReference type="Pfam" id="PF01028">
    <property type="entry name" value="Topoisom_I"/>
    <property type="match status" value="1"/>
</dbReference>
<dbReference type="InterPro" id="IPR014711">
    <property type="entry name" value="TopoI_cat_a-hlx-sub_euk"/>
</dbReference>